<name>A0ABQ5D0A9_9ASTR</name>
<sequence length="112" mass="12486">MVRGLLKQILETSPGILDGFVVFLAKTKDLVSNEHRAFWGKEFGQVEESKPRCVFCSSVGLTIEFWNPDGLEEECSYRFLGAGMVFCSMLTDDDASSSKRFLPAIAKDSFCC</sequence>
<reference evidence="1" key="2">
    <citation type="submission" date="2022-01" db="EMBL/GenBank/DDBJ databases">
        <authorList>
            <person name="Yamashiro T."/>
            <person name="Shiraishi A."/>
            <person name="Satake H."/>
            <person name="Nakayama K."/>
        </authorList>
    </citation>
    <scope>NUCLEOTIDE SEQUENCE</scope>
</reference>
<evidence type="ECO:0000313" key="1">
    <source>
        <dbReference type="EMBL" id="GJT31621.1"/>
    </source>
</evidence>
<accession>A0ABQ5D0A9</accession>
<dbReference type="Proteomes" id="UP001151760">
    <property type="component" value="Unassembled WGS sequence"/>
</dbReference>
<protein>
    <submittedName>
        <fullName evidence="1">Uncharacterized protein</fullName>
    </submittedName>
</protein>
<keyword evidence="2" id="KW-1185">Reference proteome</keyword>
<proteinExistence type="predicted"/>
<dbReference type="EMBL" id="BQNB010014720">
    <property type="protein sequence ID" value="GJT31621.1"/>
    <property type="molecule type" value="Genomic_DNA"/>
</dbReference>
<gene>
    <name evidence="1" type="ORF">Tco_0922040</name>
</gene>
<comment type="caution">
    <text evidence="1">The sequence shown here is derived from an EMBL/GenBank/DDBJ whole genome shotgun (WGS) entry which is preliminary data.</text>
</comment>
<organism evidence="1 2">
    <name type="scientific">Tanacetum coccineum</name>
    <dbReference type="NCBI Taxonomy" id="301880"/>
    <lineage>
        <taxon>Eukaryota</taxon>
        <taxon>Viridiplantae</taxon>
        <taxon>Streptophyta</taxon>
        <taxon>Embryophyta</taxon>
        <taxon>Tracheophyta</taxon>
        <taxon>Spermatophyta</taxon>
        <taxon>Magnoliopsida</taxon>
        <taxon>eudicotyledons</taxon>
        <taxon>Gunneridae</taxon>
        <taxon>Pentapetalae</taxon>
        <taxon>asterids</taxon>
        <taxon>campanulids</taxon>
        <taxon>Asterales</taxon>
        <taxon>Asteraceae</taxon>
        <taxon>Asteroideae</taxon>
        <taxon>Anthemideae</taxon>
        <taxon>Anthemidinae</taxon>
        <taxon>Tanacetum</taxon>
    </lineage>
</organism>
<evidence type="ECO:0000313" key="2">
    <source>
        <dbReference type="Proteomes" id="UP001151760"/>
    </source>
</evidence>
<reference evidence="1" key="1">
    <citation type="journal article" date="2022" name="Int. J. Mol. Sci.">
        <title>Draft Genome of Tanacetum Coccineum: Genomic Comparison of Closely Related Tanacetum-Family Plants.</title>
        <authorList>
            <person name="Yamashiro T."/>
            <person name="Shiraishi A."/>
            <person name="Nakayama K."/>
            <person name="Satake H."/>
        </authorList>
    </citation>
    <scope>NUCLEOTIDE SEQUENCE</scope>
</reference>